<dbReference type="InParanoid" id="A0A165PI77"/>
<dbReference type="EMBL" id="KV425611">
    <property type="protein sequence ID" value="KZT21076.1"/>
    <property type="molecule type" value="Genomic_DNA"/>
</dbReference>
<sequence>MSESAPPVLRTTHAADEVIPLFSMDTYRYTRVFSGSYKWVINGTLDVETLRHGLDTLANRGTWRKFGARIRQNSEGDLEWHVPRQYTKERPAYHLTVHTYASVAAANLFIPTPTRDAPSIQPNMGPDVVFVHPDTPIKLEEYLDPAQDHPCFNLHVSLFRDDPITCIGITLPHIYGDGVGVAKMLSNWLTLMRNPNAPIPVLHGYDTDPLAPLEASYDFAEDLTTEKWEETLRNITSQEVAEDRPREYRTVYLPGSHVKRMRAEALAELRQRQQRGEAVPDFLSENDIIIAWWIKVLHFRY</sequence>
<gene>
    <name evidence="1" type="ORF">NEOLEDRAFT_801120</name>
</gene>
<evidence type="ECO:0000313" key="2">
    <source>
        <dbReference type="Proteomes" id="UP000076761"/>
    </source>
</evidence>
<organism evidence="1 2">
    <name type="scientific">Neolentinus lepideus HHB14362 ss-1</name>
    <dbReference type="NCBI Taxonomy" id="1314782"/>
    <lineage>
        <taxon>Eukaryota</taxon>
        <taxon>Fungi</taxon>
        <taxon>Dikarya</taxon>
        <taxon>Basidiomycota</taxon>
        <taxon>Agaricomycotina</taxon>
        <taxon>Agaricomycetes</taxon>
        <taxon>Gloeophyllales</taxon>
        <taxon>Gloeophyllaceae</taxon>
        <taxon>Neolentinus</taxon>
    </lineage>
</organism>
<evidence type="ECO:0000313" key="1">
    <source>
        <dbReference type="EMBL" id="KZT21076.1"/>
    </source>
</evidence>
<accession>A0A165PI77</accession>
<dbReference type="AlphaFoldDB" id="A0A165PI77"/>
<dbReference type="OrthoDB" id="21502at2759"/>
<dbReference type="Gene3D" id="3.30.559.10">
    <property type="entry name" value="Chloramphenicol acetyltransferase-like domain"/>
    <property type="match status" value="1"/>
</dbReference>
<dbReference type="Proteomes" id="UP000076761">
    <property type="component" value="Unassembled WGS sequence"/>
</dbReference>
<protein>
    <submittedName>
        <fullName evidence="1">Uncharacterized protein</fullName>
    </submittedName>
</protein>
<proteinExistence type="predicted"/>
<keyword evidence="2" id="KW-1185">Reference proteome</keyword>
<name>A0A165PI77_9AGAM</name>
<reference evidence="1 2" key="1">
    <citation type="journal article" date="2016" name="Mol. Biol. Evol.">
        <title>Comparative Genomics of Early-Diverging Mushroom-Forming Fungi Provides Insights into the Origins of Lignocellulose Decay Capabilities.</title>
        <authorList>
            <person name="Nagy L.G."/>
            <person name="Riley R."/>
            <person name="Tritt A."/>
            <person name="Adam C."/>
            <person name="Daum C."/>
            <person name="Floudas D."/>
            <person name="Sun H."/>
            <person name="Yadav J.S."/>
            <person name="Pangilinan J."/>
            <person name="Larsson K.H."/>
            <person name="Matsuura K."/>
            <person name="Barry K."/>
            <person name="Labutti K."/>
            <person name="Kuo R."/>
            <person name="Ohm R.A."/>
            <person name="Bhattacharya S.S."/>
            <person name="Shirouzu T."/>
            <person name="Yoshinaga Y."/>
            <person name="Martin F.M."/>
            <person name="Grigoriev I.V."/>
            <person name="Hibbett D.S."/>
        </authorList>
    </citation>
    <scope>NUCLEOTIDE SEQUENCE [LARGE SCALE GENOMIC DNA]</scope>
    <source>
        <strain evidence="1 2">HHB14362 ss-1</strain>
    </source>
</reference>
<dbReference type="STRING" id="1314782.A0A165PI77"/>
<dbReference type="InterPro" id="IPR023213">
    <property type="entry name" value="CAT-like_dom_sf"/>
</dbReference>